<reference evidence="9 10" key="1">
    <citation type="submission" date="2013-07" db="EMBL/GenBank/DDBJ databases">
        <title>The Genome Sequence of Kwoniella mangroviensis CBS10435.</title>
        <authorList>
            <consortium name="The Broad Institute Genome Sequencing Platform"/>
            <person name="Cuomo C."/>
            <person name="Litvintseva A."/>
            <person name="Chen Y."/>
            <person name="Heitman J."/>
            <person name="Sun S."/>
            <person name="Springer D."/>
            <person name="Dromer F."/>
            <person name="Young S.K."/>
            <person name="Zeng Q."/>
            <person name="Gargeya S."/>
            <person name="Fitzgerald M."/>
            <person name="Abouelleil A."/>
            <person name="Alvarado L."/>
            <person name="Berlin A.M."/>
            <person name="Chapman S.B."/>
            <person name="Dewar J."/>
            <person name="Goldberg J."/>
            <person name="Griggs A."/>
            <person name="Gujja S."/>
            <person name="Hansen M."/>
            <person name="Howarth C."/>
            <person name="Imamovic A."/>
            <person name="Larimer J."/>
            <person name="McCowan C."/>
            <person name="Murphy C."/>
            <person name="Pearson M."/>
            <person name="Priest M."/>
            <person name="Roberts A."/>
            <person name="Saif S."/>
            <person name="Shea T."/>
            <person name="Sykes S."/>
            <person name="Wortman J."/>
            <person name="Nusbaum C."/>
            <person name="Birren B."/>
        </authorList>
    </citation>
    <scope>NUCLEOTIDE SEQUENCE [LARGE SCALE GENOMIC DNA]</scope>
    <source>
        <strain evidence="9 10">CBS 10435</strain>
    </source>
</reference>
<dbReference type="GO" id="GO:0005743">
    <property type="term" value="C:mitochondrial inner membrane"/>
    <property type="evidence" value="ECO:0007669"/>
    <property type="project" value="UniProtKB-SubCell"/>
</dbReference>
<evidence type="ECO:0000256" key="5">
    <source>
        <dbReference type="ARBA" id="ARBA00023065"/>
    </source>
</evidence>
<dbReference type="OrthoDB" id="67388at2759"/>
<dbReference type="Pfam" id="PF05405">
    <property type="entry name" value="Mt_ATP-synt_B"/>
    <property type="match status" value="1"/>
</dbReference>
<reference evidence="10" key="2">
    <citation type="submission" date="2013-12" db="EMBL/GenBank/DDBJ databases">
        <title>Evolution of pathogenesis and genome organization in the Tremellales.</title>
        <authorList>
            <person name="Cuomo C."/>
            <person name="Litvintseva A."/>
            <person name="Heitman J."/>
            <person name="Chen Y."/>
            <person name="Sun S."/>
            <person name="Springer D."/>
            <person name="Dromer F."/>
            <person name="Young S."/>
            <person name="Zeng Q."/>
            <person name="Chapman S."/>
            <person name="Gujja S."/>
            <person name="Saif S."/>
            <person name="Birren B."/>
        </authorList>
    </citation>
    <scope>NUCLEOTIDE SEQUENCE [LARGE SCALE GENOMIC DNA]</scope>
    <source>
        <strain evidence="10">CBS 10435</strain>
    </source>
</reference>
<keyword evidence="10" id="KW-1185">Reference proteome</keyword>
<name>A0A1B9IV77_9TREE</name>
<dbReference type="AlphaFoldDB" id="A0A1B9IV77"/>
<dbReference type="PANTHER" id="PTHR12733:SF3">
    <property type="entry name" value="ATP SYNTHASE F(0) COMPLEX SUBUNIT B1, MITOCHONDRIAL"/>
    <property type="match status" value="1"/>
</dbReference>
<evidence type="ECO:0000256" key="7">
    <source>
        <dbReference type="ARBA" id="ARBA00023136"/>
    </source>
</evidence>
<keyword evidence="6 8" id="KW-0496">Mitochondrion</keyword>
<comment type="subcellular location">
    <subcellularLocation>
        <location evidence="8">Mitochondrion</location>
    </subcellularLocation>
    <subcellularLocation>
        <location evidence="8">Mitochondrion inner membrane</location>
    </subcellularLocation>
</comment>
<proteinExistence type="inferred from homology"/>
<evidence type="ECO:0000256" key="1">
    <source>
        <dbReference type="ARBA" id="ARBA00022448"/>
    </source>
</evidence>
<evidence type="ECO:0000256" key="2">
    <source>
        <dbReference type="ARBA" id="ARBA00022547"/>
    </source>
</evidence>
<keyword evidence="2 8" id="KW-0138">CF(0)</keyword>
<dbReference type="PANTHER" id="PTHR12733">
    <property type="entry name" value="MITOCHONDRIAL ATP SYNTHASE B CHAIN"/>
    <property type="match status" value="1"/>
</dbReference>
<dbReference type="Gene3D" id="1.20.5.2210">
    <property type="match status" value="1"/>
</dbReference>
<keyword evidence="7 8" id="KW-0472">Membrane</keyword>
<sequence length="249" mass="27283">MASRLALKSLRTAALARPVPRVAAQSVRFLATQPTPDEKAEQIINSVPSSSLFTKTGGILLGTGLTAAAVSSELYVANEETVLAVGFLVIFGAIASSIGAPYSGWANGHIERIKGILNSARSEHTKAVTDRISSVSQLQDVVPLTESLYAVAKETNVLEHENFKLAQENAVKAELKSVLDSWVRYEQQQREAEQAALVKTVQANVESELAKPAFKKQLLEEALSQIERESLHTWMNYFILIFFDARKEE</sequence>
<dbReference type="SUPFAM" id="SSF161060">
    <property type="entry name" value="ATP synthase B chain-like"/>
    <property type="match status" value="1"/>
</dbReference>
<comment type="function">
    <text evidence="8">Subunit b, of the mitochondrial membrane ATP synthase complex (F(1)F(0) ATP synthase or Complex V) that produces ATP from ADP in the presence of a proton gradient across the membrane which is generated by electron transport complexes of the respiratory chain. ATP synthase complex consist of a soluble F(1) head domain - the catalytic core - and a membrane F(1) domain - the membrane proton channel. These two domains are linked by a central stalk rotating inside the F(1) region and a stationary peripheral stalk. During catalysis, ATP synthesis in the catalytic domain of F(1) is coupled via a rotary mechanism of the central stalk subunits to proton translocation. In vivo, can only synthesize ATP although its ATP hydrolase activity can be activated artificially in vitro. Part of the complex F(0) domain. Part of the complex F(0) domain and the peripheric stalk, which acts as a stator to hold the catalytic alpha(3)beta(3) subcomplex and subunit a/ATP6 static relative to the rotary elements.</text>
</comment>
<dbReference type="GO" id="GO:0046933">
    <property type="term" value="F:proton-transporting ATP synthase activity, rotational mechanism"/>
    <property type="evidence" value="ECO:0007669"/>
    <property type="project" value="TreeGrafter"/>
</dbReference>
<gene>
    <name evidence="9" type="ORF">L486_02093</name>
</gene>
<evidence type="ECO:0000256" key="8">
    <source>
        <dbReference type="RuleBase" id="RU368017"/>
    </source>
</evidence>
<protein>
    <recommendedName>
        <fullName evidence="8">ATP synthase subunit 4</fullName>
    </recommendedName>
</protein>
<evidence type="ECO:0000256" key="3">
    <source>
        <dbReference type="ARBA" id="ARBA00022781"/>
    </source>
</evidence>
<keyword evidence="3 8" id="KW-0375">Hydrogen ion transport</keyword>
<dbReference type="Proteomes" id="UP000092583">
    <property type="component" value="Unassembled WGS sequence"/>
</dbReference>
<accession>A0A1B9IV77</accession>
<evidence type="ECO:0000256" key="6">
    <source>
        <dbReference type="ARBA" id="ARBA00023128"/>
    </source>
</evidence>
<dbReference type="InterPro" id="IPR013837">
    <property type="entry name" value="ATP_synth_F0_suB"/>
</dbReference>
<comment type="similarity">
    <text evidence="8">Belongs to the eukaryotic ATPase B chain family.</text>
</comment>
<evidence type="ECO:0000313" key="10">
    <source>
        <dbReference type="Proteomes" id="UP000092583"/>
    </source>
</evidence>
<comment type="subunit">
    <text evidence="8">F-type ATPases have 2 components, CF(1) - the catalytic core - and CF(0) - the membrane proton channel. In yeast, the dimeric form of ATP synthase consists of 17 polypeptides: alpha, beta, gamma, delta, epsilon, 4 (B), 5 (OSCP), 6 (A), 8, 9 (C), d, E (Tim11), f, g, h, i/j and k.</text>
</comment>
<evidence type="ECO:0000256" key="4">
    <source>
        <dbReference type="ARBA" id="ARBA00022792"/>
    </source>
</evidence>
<dbReference type="EMBL" id="KI669460">
    <property type="protein sequence ID" value="OCF59428.1"/>
    <property type="molecule type" value="Genomic_DNA"/>
</dbReference>
<dbReference type="InterPro" id="IPR008688">
    <property type="entry name" value="ATP_synth_Bsub_B/MI25"/>
</dbReference>
<keyword evidence="1 8" id="KW-0813">Transport</keyword>
<dbReference type="FunFam" id="1.20.5.2210:FF:000002">
    <property type="entry name" value="ATP synthase subunit 4 mitochondrial"/>
    <property type="match status" value="1"/>
</dbReference>
<dbReference type="GO" id="GO:0045259">
    <property type="term" value="C:proton-transporting ATP synthase complex"/>
    <property type="evidence" value="ECO:0007669"/>
    <property type="project" value="UniProtKB-KW"/>
</dbReference>
<organism evidence="9 10">
    <name type="scientific">Kwoniella mangroviensis CBS 10435</name>
    <dbReference type="NCBI Taxonomy" id="1331196"/>
    <lineage>
        <taxon>Eukaryota</taxon>
        <taxon>Fungi</taxon>
        <taxon>Dikarya</taxon>
        <taxon>Basidiomycota</taxon>
        <taxon>Agaricomycotina</taxon>
        <taxon>Tremellomycetes</taxon>
        <taxon>Tremellales</taxon>
        <taxon>Cryptococcaceae</taxon>
        <taxon>Kwoniella</taxon>
    </lineage>
</organism>
<dbReference type="STRING" id="1331196.A0A1B9IV77"/>
<evidence type="ECO:0000313" key="9">
    <source>
        <dbReference type="EMBL" id="OCF59428.1"/>
    </source>
</evidence>
<keyword evidence="5 8" id="KW-0406">Ion transport</keyword>
<keyword evidence="4 8" id="KW-0999">Mitochondrion inner membrane</keyword>